<keyword evidence="1" id="KW-0472">Membrane</keyword>
<feature type="transmembrane region" description="Helical" evidence="1">
    <location>
        <begin position="370"/>
        <end position="389"/>
    </location>
</feature>
<dbReference type="EMBL" id="PKMF04000013">
    <property type="protein sequence ID" value="KAK7859402.1"/>
    <property type="molecule type" value="Genomic_DNA"/>
</dbReference>
<evidence type="ECO:0000256" key="1">
    <source>
        <dbReference type="SAM" id="Phobius"/>
    </source>
</evidence>
<evidence type="ECO:0000313" key="3">
    <source>
        <dbReference type="EMBL" id="KAK7859402.1"/>
    </source>
</evidence>
<dbReference type="PANTHER" id="PTHR31325">
    <property type="entry name" value="OS01G0798800 PROTEIN-RELATED"/>
    <property type="match status" value="1"/>
</dbReference>
<feature type="domain" description="DUF4220" evidence="2">
    <location>
        <begin position="171"/>
        <end position="289"/>
    </location>
</feature>
<feature type="non-terminal residue" evidence="3">
    <location>
        <position position="752"/>
    </location>
</feature>
<feature type="transmembrane region" description="Helical" evidence="1">
    <location>
        <begin position="51"/>
        <end position="75"/>
    </location>
</feature>
<dbReference type="AlphaFoldDB" id="A0AAW0M7H3"/>
<comment type="caution">
    <text evidence="3">The sequence shown here is derived from an EMBL/GenBank/DDBJ whole genome shotgun (WGS) entry which is preliminary data.</text>
</comment>
<gene>
    <name evidence="3" type="ORF">CFP56_006903</name>
</gene>
<reference evidence="3" key="3">
    <citation type="submission" date="2023-07" db="EMBL/GenBank/DDBJ databases">
        <title>An improved reference 1 genome and first organelle genomes of Quercus suber.</title>
        <authorList>
            <consortium name="Genosuber Consortium"/>
            <person name="Usie A."/>
            <person name="Serra O."/>
            <person name="Barros P."/>
        </authorList>
    </citation>
    <scope>NUCLEOTIDE SEQUENCE</scope>
    <source>
        <strain evidence="3">HL8</strain>
        <tissue evidence="3">Leaves</tissue>
    </source>
</reference>
<proteinExistence type="predicted"/>
<accession>A0AAW0M7H3</accession>
<protein>
    <recommendedName>
        <fullName evidence="2">DUF4220 domain-containing protein</fullName>
    </recommendedName>
</protein>
<organism evidence="3">
    <name type="scientific">Quercus suber</name>
    <name type="common">Cork oak</name>
    <dbReference type="NCBI Taxonomy" id="58331"/>
    <lineage>
        <taxon>Eukaryota</taxon>
        <taxon>Viridiplantae</taxon>
        <taxon>Streptophyta</taxon>
        <taxon>Embryophyta</taxon>
        <taxon>Tracheophyta</taxon>
        <taxon>Spermatophyta</taxon>
        <taxon>Magnoliopsida</taxon>
        <taxon>eudicotyledons</taxon>
        <taxon>Gunneridae</taxon>
        <taxon>Pentapetalae</taxon>
        <taxon>rosids</taxon>
        <taxon>fabids</taxon>
        <taxon>Fagales</taxon>
        <taxon>Fagaceae</taxon>
        <taxon>Quercus</taxon>
    </lineage>
</organism>
<sequence>MFRYLFLNKKISNLTDDQVLTTFDSQTTWKVIEVELEYAYDVYYTKAPLFFTAWAFIFRFFSFTSVLFVFVLFLLNNKHIHPQIDLIITYLLLVGAILMEIYAVYLLSLNVWVFPKTRRLVQVFSEPVQKVWNNWELRVLVLVSLTLQLFLLHLGSRRRYSVKTRFKIILWFFYLSADLVATVALGVISNNQGNSCNCKGSQLQNELTAFWAPFLLLHLGGQDTITAYAVQDNELWSRNLLGLVVQSVMALYVFLLSWKVNWLSFLTILMLVAGFIKYAERIWVMRLANCGPSTPSSRKPVAEPTIEEEALGLFKYFIDLFRNQKVIHARALSGHFDSTFHGWKVIEVELGYAYDAYYTKAPLFFTAWGFIFRFLSFTSIFSVSVLFHLKERQNHSVIDVIITYLLLAGAIFIEVYAAILLSASDWPWPEYEGLMELLQTKFAPIRKHCAKLITSNQRWSNSIGQLNLLSFALKDKSDQVGRGTPKLFANMRDWVFNQILSKLDRELEMLLYSNHKQVSPQLKDLVYNMFLEKLSSNTNKFSLEYGNYFPMGIGNVEIYERIMIWHIATDLCFYTDSGANDPINKLRREVSKDVSDYMMYIIVMYPFVLSTGNAIVSFENTCAKVEEKFQAKKLLTPRTANACAMLISEFENPPTKNLLLADSPLPLAFQVARTLNQMDEKWEILSKFWVENLAYVATLCQGNIHAQLLSKGGEFLTHGGEFLTHVWLLIEHFNLEESFQKSQTRPHKEEHM</sequence>
<feature type="domain" description="DUF4220" evidence="2">
    <location>
        <begin position="306"/>
        <end position="471"/>
    </location>
</feature>
<feature type="transmembrane region" description="Helical" evidence="1">
    <location>
        <begin position="240"/>
        <end position="256"/>
    </location>
</feature>
<reference evidence="3" key="2">
    <citation type="journal article" date="2018" name="Sci. Data">
        <title>The draft genome sequence of cork oak.</title>
        <authorList>
            <person name="Ramos A.M."/>
            <person name="Usie A."/>
            <person name="Barbosa P."/>
            <person name="Barros P.M."/>
            <person name="Capote T."/>
            <person name="Chaves I."/>
            <person name="Simoes F."/>
            <person name="Abreu I."/>
            <person name="Carrasquinho I."/>
            <person name="Faro C."/>
            <person name="Guimaraes J.B."/>
            <person name="Mendonca D."/>
            <person name="Nobrega F."/>
            <person name="Rodrigues L."/>
            <person name="Saibo N.J.M."/>
            <person name="Varela M.C."/>
            <person name="Egas C."/>
            <person name="Matos J."/>
            <person name="Miguel C.M."/>
            <person name="Oliveira M.M."/>
            <person name="Ricardo C.P."/>
            <person name="Goncalves S."/>
        </authorList>
    </citation>
    <scope>NUCLEOTIDE SEQUENCE [LARGE SCALE GENOMIC DNA]</scope>
    <source>
        <strain evidence="3">HL8</strain>
    </source>
</reference>
<feature type="transmembrane region" description="Helical" evidence="1">
    <location>
        <begin position="87"/>
        <end position="115"/>
    </location>
</feature>
<keyword evidence="1" id="KW-1133">Transmembrane helix</keyword>
<reference evidence="3" key="1">
    <citation type="submission" date="2017-12" db="EMBL/GenBank/DDBJ databases">
        <authorList>
            <person name="Barbosa P."/>
            <person name="Usie A."/>
            <person name="Ramos A.M."/>
        </authorList>
    </citation>
    <scope>NUCLEOTIDE SEQUENCE</scope>
    <source>
        <strain evidence="3">HL8</strain>
        <tissue evidence="3">Leaves</tissue>
    </source>
</reference>
<name>A0AAW0M7H3_QUESU</name>
<keyword evidence="1" id="KW-0812">Transmembrane</keyword>
<feature type="transmembrane region" description="Helical" evidence="1">
    <location>
        <begin position="168"/>
        <end position="188"/>
    </location>
</feature>
<dbReference type="Pfam" id="PF13968">
    <property type="entry name" value="DUF4220"/>
    <property type="match status" value="3"/>
</dbReference>
<feature type="transmembrane region" description="Helical" evidence="1">
    <location>
        <begin position="262"/>
        <end position="279"/>
    </location>
</feature>
<evidence type="ECO:0000259" key="2">
    <source>
        <dbReference type="Pfam" id="PF13968"/>
    </source>
</evidence>
<dbReference type="InterPro" id="IPR025315">
    <property type="entry name" value="DUF4220"/>
</dbReference>
<dbReference type="InterPro" id="IPR007658">
    <property type="entry name" value="DUF594"/>
</dbReference>
<dbReference type="Pfam" id="PF04578">
    <property type="entry name" value="DUF594"/>
    <property type="match status" value="1"/>
</dbReference>
<feature type="transmembrane region" description="Helical" evidence="1">
    <location>
        <begin position="401"/>
        <end position="421"/>
    </location>
</feature>
<feature type="domain" description="DUF4220" evidence="2">
    <location>
        <begin position="1"/>
        <end position="138"/>
    </location>
</feature>